<dbReference type="EMBL" id="OKRB01000002">
    <property type="protein sequence ID" value="SPE17416.1"/>
    <property type="molecule type" value="Genomic_DNA"/>
</dbReference>
<evidence type="ECO:0000313" key="1">
    <source>
        <dbReference type="EMBL" id="SPE17416.1"/>
    </source>
</evidence>
<gene>
    <name evidence="1" type="ORF">SBA5_100013</name>
</gene>
<evidence type="ECO:0008006" key="3">
    <source>
        <dbReference type="Google" id="ProtNLM"/>
    </source>
</evidence>
<sequence>MKFLVSWTIPKAGVLSAQARFLQTGGAPPAGVKMIGRWHGMSGGGVLIAETSDAKALYTWLEQWNDLLDFNTTPCLDDAEAGEVLSAVKR</sequence>
<dbReference type="OrthoDB" id="9801877at2"/>
<dbReference type="AlphaFoldDB" id="A0A2N9L262"/>
<evidence type="ECO:0000313" key="2">
    <source>
        <dbReference type="Proteomes" id="UP000239735"/>
    </source>
</evidence>
<proteinExistence type="predicted"/>
<dbReference type="Proteomes" id="UP000239735">
    <property type="component" value="Unassembled WGS sequence"/>
</dbReference>
<reference evidence="2" key="1">
    <citation type="submission" date="2018-02" db="EMBL/GenBank/DDBJ databases">
        <authorList>
            <person name="Hausmann B."/>
        </authorList>
    </citation>
    <scope>NUCLEOTIDE SEQUENCE [LARGE SCALE GENOMIC DNA]</scope>
    <source>
        <strain evidence="2">Peat soil MAG SbA5</strain>
    </source>
</reference>
<accession>A0A2N9L262</accession>
<dbReference type="Pfam" id="PF11746">
    <property type="entry name" value="DUF3303"/>
    <property type="match status" value="1"/>
</dbReference>
<name>A0A2N9L262_9BACT</name>
<organism evidence="1 2">
    <name type="scientific">Candidatus Sulfuritelmatomonas gaucii</name>
    <dbReference type="NCBI Taxonomy" id="2043161"/>
    <lineage>
        <taxon>Bacteria</taxon>
        <taxon>Pseudomonadati</taxon>
        <taxon>Acidobacteriota</taxon>
        <taxon>Terriglobia</taxon>
        <taxon>Terriglobales</taxon>
        <taxon>Acidobacteriaceae</taxon>
        <taxon>Candidatus Sulfuritelmatomonas</taxon>
    </lineage>
</organism>
<protein>
    <recommendedName>
        <fullName evidence="3">DUF3303 domain-containing protein</fullName>
    </recommendedName>
</protein>
<dbReference type="InterPro" id="IPR021734">
    <property type="entry name" value="DUF3303"/>
</dbReference>